<evidence type="ECO:0000313" key="2">
    <source>
        <dbReference type="EMBL" id="ETO33468.1"/>
    </source>
</evidence>
<reference evidence="2 3" key="1">
    <citation type="journal article" date="2013" name="Curr. Biol.">
        <title>The Genome of the Foraminiferan Reticulomyxa filosa.</title>
        <authorList>
            <person name="Glockner G."/>
            <person name="Hulsmann N."/>
            <person name="Schleicher M."/>
            <person name="Noegel A.A."/>
            <person name="Eichinger L."/>
            <person name="Gallinger C."/>
            <person name="Pawlowski J."/>
            <person name="Sierra R."/>
            <person name="Euteneuer U."/>
            <person name="Pillet L."/>
            <person name="Moustafa A."/>
            <person name="Platzer M."/>
            <person name="Groth M."/>
            <person name="Szafranski K."/>
            <person name="Schliwa M."/>
        </authorList>
    </citation>
    <scope>NUCLEOTIDE SEQUENCE [LARGE SCALE GENOMIC DNA]</scope>
</reference>
<name>X6P5S1_RETFI</name>
<gene>
    <name evidence="2" type="ORF">RFI_03640</name>
</gene>
<sequence>MNEGILFFFNNLHCLSSFTFLFSYFFISELFISLIGNINNFKDMVLLLFIHFVNKNGIVQNSFCKKNILHKYFLWTSRRNVDIYGTITQLLKEHEKNMFCEYLDEINLGISEEYTNQIIQIFYEYLESVLEKLQCCGLKDVSDIIIEMLDFKMDLLMPEI</sequence>
<comment type="caution">
    <text evidence="2">The sequence shown here is derived from an EMBL/GenBank/DDBJ whole genome shotgun (WGS) entry which is preliminary data.</text>
</comment>
<dbReference type="Proteomes" id="UP000023152">
    <property type="component" value="Unassembled WGS sequence"/>
</dbReference>
<keyword evidence="1" id="KW-1133">Transmembrane helix</keyword>
<dbReference type="EMBL" id="ASPP01003375">
    <property type="protein sequence ID" value="ETO33468.1"/>
    <property type="molecule type" value="Genomic_DNA"/>
</dbReference>
<organism evidence="2 3">
    <name type="scientific">Reticulomyxa filosa</name>
    <dbReference type="NCBI Taxonomy" id="46433"/>
    <lineage>
        <taxon>Eukaryota</taxon>
        <taxon>Sar</taxon>
        <taxon>Rhizaria</taxon>
        <taxon>Retaria</taxon>
        <taxon>Foraminifera</taxon>
        <taxon>Monothalamids</taxon>
        <taxon>Reticulomyxidae</taxon>
        <taxon>Reticulomyxa</taxon>
    </lineage>
</organism>
<keyword evidence="3" id="KW-1185">Reference proteome</keyword>
<evidence type="ECO:0000256" key="1">
    <source>
        <dbReference type="SAM" id="Phobius"/>
    </source>
</evidence>
<feature type="transmembrane region" description="Helical" evidence="1">
    <location>
        <begin position="20"/>
        <end position="38"/>
    </location>
</feature>
<proteinExistence type="predicted"/>
<evidence type="ECO:0000313" key="3">
    <source>
        <dbReference type="Proteomes" id="UP000023152"/>
    </source>
</evidence>
<keyword evidence="1" id="KW-0472">Membrane</keyword>
<keyword evidence="1" id="KW-0812">Transmembrane</keyword>
<dbReference type="AlphaFoldDB" id="X6P5S1"/>
<accession>X6P5S1</accession>
<protein>
    <submittedName>
        <fullName evidence="2">Uncharacterized protein</fullName>
    </submittedName>
</protein>